<evidence type="ECO:0000313" key="11">
    <source>
        <dbReference type="Proteomes" id="UP000323924"/>
    </source>
</evidence>
<dbReference type="InterPro" id="IPR012902">
    <property type="entry name" value="N_methyl_site"/>
</dbReference>
<accession>A0AB34BZX6</accession>
<dbReference type="SUPFAM" id="SSF54523">
    <property type="entry name" value="Pili subunits"/>
    <property type="match status" value="1"/>
</dbReference>
<dbReference type="GO" id="GO:0015627">
    <property type="term" value="C:type II protein secretion system complex"/>
    <property type="evidence" value="ECO:0007669"/>
    <property type="project" value="InterPro"/>
</dbReference>
<dbReference type="Proteomes" id="UP000323924">
    <property type="component" value="Unassembled WGS sequence"/>
</dbReference>
<name>A0AB34BZX6_9PSED</name>
<dbReference type="GO" id="GO:0005886">
    <property type="term" value="C:plasma membrane"/>
    <property type="evidence" value="ECO:0007669"/>
    <property type="project" value="UniProtKB-SubCell"/>
</dbReference>
<comment type="caution">
    <text evidence="10">The sequence shown here is derived from an EMBL/GenBank/DDBJ whole genome shotgun (WGS) entry which is preliminary data.</text>
</comment>
<keyword evidence="3" id="KW-1003">Cell membrane</keyword>
<protein>
    <recommendedName>
        <fullName evidence="2">Type II secretion system protein H</fullName>
    </recommendedName>
    <alternativeName>
        <fullName evidence="9">General secretion pathway protein H</fullName>
    </alternativeName>
</protein>
<dbReference type="RefSeq" id="WP_150052849.1">
    <property type="nucleotide sequence ID" value="NZ_VWPC01000025.1"/>
</dbReference>
<evidence type="ECO:0000256" key="5">
    <source>
        <dbReference type="ARBA" id="ARBA00022519"/>
    </source>
</evidence>
<organism evidence="10 11">
    <name type="scientific">Pseudomonas chlororaphis</name>
    <dbReference type="NCBI Taxonomy" id="587753"/>
    <lineage>
        <taxon>Bacteria</taxon>
        <taxon>Pseudomonadati</taxon>
        <taxon>Pseudomonadota</taxon>
        <taxon>Gammaproteobacteria</taxon>
        <taxon>Pseudomonadales</taxon>
        <taxon>Pseudomonadaceae</taxon>
        <taxon>Pseudomonas</taxon>
    </lineage>
</organism>
<dbReference type="GO" id="GO:0015628">
    <property type="term" value="P:protein secretion by the type II secretion system"/>
    <property type="evidence" value="ECO:0007669"/>
    <property type="project" value="InterPro"/>
</dbReference>
<evidence type="ECO:0000256" key="3">
    <source>
        <dbReference type="ARBA" id="ARBA00022475"/>
    </source>
</evidence>
<sequence length="160" mass="17836">MRKPMAGFTLLELLVVMLIIGLLAGMVGLVQSDSGGQKARREAERLQNLIGLLREDAVLNNLNHGLRLAPDHYTVLSLDRGGQWRADKRFKEHRLPGELRLNLQEPPGPNKSLGQGKEPQLWVLANDQISPFSLLLEYRQQPLLSLSSDGVEEVRLASVQ</sequence>
<evidence type="ECO:0000256" key="6">
    <source>
        <dbReference type="ARBA" id="ARBA00022692"/>
    </source>
</evidence>
<gene>
    <name evidence="10" type="ORF">F2A38_25495</name>
</gene>
<dbReference type="InterPro" id="IPR049875">
    <property type="entry name" value="TypeII_GspH"/>
</dbReference>
<proteinExistence type="predicted"/>
<evidence type="ECO:0000313" key="10">
    <source>
        <dbReference type="EMBL" id="KAA5838618.1"/>
    </source>
</evidence>
<evidence type="ECO:0000256" key="8">
    <source>
        <dbReference type="ARBA" id="ARBA00023136"/>
    </source>
</evidence>
<keyword evidence="4" id="KW-0488">Methylation</keyword>
<dbReference type="NCBIfam" id="TIGR02532">
    <property type="entry name" value="IV_pilin_GFxxxE"/>
    <property type="match status" value="1"/>
</dbReference>
<dbReference type="Pfam" id="PF07963">
    <property type="entry name" value="N_methyl"/>
    <property type="match status" value="1"/>
</dbReference>
<keyword evidence="6" id="KW-0812">Transmembrane</keyword>
<keyword evidence="7" id="KW-1133">Transmembrane helix</keyword>
<evidence type="ECO:0000256" key="1">
    <source>
        <dbReference type="ARBA" id="ARBA00004377"/>
    </source>
</evidence>
<dbReference type="InterPro" id="IPR045584">
    <property type="entry name" value="Pilin-like"/>
</dbReference>
<evidence type="ECO:0000256" key="7">
    <source>
        <dbReference type="ARBA" id="ARBA00022989"/>
    </source>
</evidence>
<dbReference type="PROSITE" id="PS00409">
    <property type="entry name" value="PROKAR_NTER_METHYL"/>
    <property type="match status" value="1"/>
</dbReference>
<evidence type="ECO:0000256" key="2">
    <source>
        <dbReference type="ARBA" id="ARBA00021549"/>
    </source>
</evidence>
<dbReference type="Gene3D" id="3.55.40.10">
    <property type="entry name" value="minor pseudopilin epsh domain"/>
    <property type="match status" value="1"/>
</dbReference>
<keyword evidence="8" id="KW-0472">Membrane</keyword>
<dbReference type="NCBIfam" id="TIGR01708">
    <property type="entry name" value="typeII_sec_gspH"/>
    <property type="match status" value="1"/>
</dbReference>
<dbReference type="PRINTS" id="PR00885">
    <property type="entry name" value="BCTERIALGSPH"/>
</dbReference>
<dbReference type="InterPro" id="IPR002416">
    <property type="entry name" value="T2SS_protein-GspH"/>
</dbReference>
<keyword evidence="5" id="KW-0997">Cell inner membrane</keyword>
<reference evidence="10 11" key="1">
    <citation type="submission" date="2019-09" db="EMBL/GenBank/DDBJ databases">
        <authorList>
            <person name="Vacheron J."/>
            <person name="Dubost A."/>
            <person name="Prigent-Combaret C."/>
            <person name="Muller D."/>
        </authorList>
    </citation>
    <scope>NUCLEOTIDE SEQUENCE [LARGE SCALE GENOMIC DNA]</scope>
    <source>
        <strain evidence="10 11">JV497</strain>
    </source>
</reference>
<comment type="subcellular location">
    <subcellularLocation>
        <location evidence="1">Cell inner membrane</location>
        <topology evidence="1">Single-pass membrane protein</topology>
    </subcellularLocation>
</comment>
<dbReference type="EMBL" id="VWPC01000025">
    <property type="protein sequence ID" value="KAA5838618.1"/>
    <property type="molecule type" value="Genomic_DNA"/>
</dbReference>
<evidence type="ECO:0000256" key="4">
    <source>
        <dbReference type="ARBA" id="ARBA00022481"/>
    </source>
</evidence>
<evidence type="ECO:0000256" key="9">
    <source>
        <dbReference type="ARBA" id="ARBA00030775"/>
    </source>
</evidence>
<dbReference type="AlphaFoldDB" id="A0AB34BZX6"/>